<keyword evidence="1" id="KW-1133">Transmembrane helix</keyword>
<keyword evidence="1" id="KW-0472">Membrane</keyword>
<sequence>MERYTFSASTAKSDIYVGLLFPALIMLPILAIQLILFYLKLSDVTRSHPNIFILLVFACVNFSFYIAKKFQSRFVKDYTVTLDGSEVAILCDDIEILSGTVVSCKFKGSSSKFFAKAASLDIFTDYEDIKLRARAREGGSLLSPNWNPFATGSISDVDTLLSLGRRLENMLEAE</sequence>
<evidence type="ECO:0000256" key="1">
    <source>
        <dbReference type="SAM" id="Phobius"/>
    </source>
</evidence>
<dbReference type="KEGG" id="mdv:C5Q96_07940"/>
<dbReference type="AlphaFoldDB" id="A0A2S0L684"/>
<evidence type="ECO:0000313" key="3">
    <source>
        <dbReference type="Proteomes" id="UP000237883"/>
    </source>
</evidence>
<organism evidence="2 3">
    <name type="scientific">Mogibacterium diversum</name>
    <dbReference type="NCBI Taxonomy" id="114527"/>
    <lineage>
        <taxon>Bacteria</taxon>
        <taxon>Bacillati</taxon>
        <taxon>Bacillota</taxon>
        <taxon>Clostridia</taxon>
        <taxon>Peptostreptococcales</taxon>
        <taxon>Anaerovoracaceae</taxon>
        <taxon>Mogibacterium</taxon>
    </lineage>
</organism>
<dbReference type="RefSeq" id="WP_106057842.1">
    <property type="nucleotide sequence ID" value="NZ_CP027228.1"/>
</dbReference>
<accession>A0A2S0L684</accession>
<reference evidence="3" key="1">
    <citation type="submission" date="2018-02" db="EMBL/GenBank/DDBJ databases">
        <authorList>
            <person name="Holder M.E."/>
            <person name="Ajami N.J."/>
            <person name="Petrosino J.F."/>
        </authorList>
    </citation>
    <scope>NUCLEOTIDE SEQUENCE [LARGE SCALE GENOMIC DNA]</scope>
    <source>
        <strain evidence="3">CCUG 47132</strain>
    </source>
</reference>
<dbReference type="GeneID" id="78392193"/>
<name>A0A2S0L684_9FIRM</name>
<proteinExistence type="predicted"/>
<keyword evidence="3" id="KW-1185">Reference proteome</keyword>
<feature type="transmembrane region" description="Helical" evidence="1">
    <location>
        <begin position="15"/>
        <end position="39"/>
    </location>
</feature>
<dbReference type="OrthoDB" id="2217124at2"/>
<dbReference type="EMBL" id="CP027228">
    <property type="protein sequence ID" value="AVM48788.1"/>
    <property type="molecule type" value="Genomic_DNA"/>
</dbReference>
<gene>
    <name evidence="2" type="ORF">C5Q96_07940</name>
</gene>
<evidence type="ECO:0000313" key="2">
    <source>
        <dbReference type="EMBL" id="AVM48788.1"/>
    </source>
</evidence>
<protein>
    <submittedName>
        <fullName evidence="2">Uncharacterized protein</fullName>
    </submittedName>
</protein>
<dbReference type="Proteomes" id="UP000237883">
    <property type="component" value="Chromosome"/>
</dbReference>
<keyword evidence="1" id="KW-0812">Transmembrane</keyword>
<feature type="transmembrane region" description="Helical" evidence="1">
    <location>
        <begin position="51"/>
        <end position="67"/>
    </location>
</feature>